<evidence type="ECO:0000256" key="8">
    <source>
        <dbReference type="ARBA" id="ARBA00022741"/>
    </source>
</evidence>
<comment type="similarity">
    <text evidence="13">Belongs to the LpxK family.</text>
</comment>
<organism evidence="14 15">
    <name type="scientific">Bombella pluederhausensis</name>
    <dbReference type="NCBI Taxonomy" id="2967336"/>
    <lineage>
        <taxon>Bacteria</taxon>
        <taxon>Pseudomonadati</taxon>
        <taxon>Pseudomonadota</taxon>
        <taxon>Alphaproteobacteria</taxon>
        <taxon>Acetobacterales</taxon>
        <taxon>Acetobacteraceae</taxon>
        <taxon>Bombella</taxon>
    </lineage>
</organism>
<evidence type="ECO:0000256" key="3">
    <source>
        <dbReference type="ARBA" id="ARBA00012071"/>
    </source>
</evidence>
<keyword evidence="6 13" id="KW-0441">Lipid A biosynthesis</keyword>
<proteinExistence type="inferred from homology"/>
<dbReference type="HAMAP" id="MF_00409">
    <property type="entry name" value="LpxK"/>
    <property type="match status" value="1"/>
</dbReference>
<feature type="binding site" evidence="13">
    <location>
        <begin position="54"/>
        <end position="61"/>
    </location>
    <ligand>
        <name>ATP</name>
        <dbReference type="ChEBI" id="CHEBI:30616"/>
    </ligand>
</feature>
<evidence type="ECO:0000256" key="1">
    <source>
        <dbReference type="ARBA" id="ARBA00002274"/>
    </source>
</evidence>
<dbReference type="PANTHER" id="PTHR42724:SF1">
    <property type="entry name" value="TETRAACYLDISACCHARIDE 4'-KINASE, MITOCHONDRIAL-RELATED"/>
    <property type="match status" value="1"/>
</dbReference>
<dbReference type="CDD" id="cd01983">
    <property type="entry name" value="SIMIBI"/>
    <property type="match status" value="1"/>
</dbReference>
<sequence>MRLTAPSFWHSPTPTGLSNLLLPLSRVTSHLTRHRQTKPSLKLPVPILCCGNITVGGAGKTPLTLHLAQKLIQRGRKPHVITRGHGGLSKKNGLVRPERDRAIDIGDEAMLLAQLAPTWRGSSRQTNALHAVAAGADCLLLDDGLQDPSLHKDMSILTIDGPAGFGNQRLLPAGPLRESLADALPRLDAAVIFGEDSHHIARQLPEDMPLLRGRLSPTGDIQKLRGQQIIAFAGIGRPQKFFTTLQEAGLTILRTLTFPDHHIYSDRELKKLAQLAHAPDTILVTTEKDLVKLPPLFQHFVTSIAIEPHWDNPNIADELLDRFLTA</sequence>
<dbReference type="GO" id="GO:0009029">
    <property type="term" value="F:lipid-A 4'-kinase activity"/>
    <property type="evidence" value="ECO:0007669"/>
    <property type="project" value="UniProtKB-EC"/>
</dbReference>
<name>A0ABT3WIY6_9PROT</name>
<evidence type="ECO:0000256" key="10">
    <source>
        <dbReference type="ARBA" id="ARBA00022840"/>
    </source>
</evidence>
<dbReference type="InterPro" id="IPR027417">
    <property type="entry name" value="P-loop_NTPase"/>
</dbReference>
<reference evidence="14" key="1">
    <citation type="submission" date="2022-07" db="EMBL/GenBank/DDBJ databases">
        <title>Bombella genomes.</title>
        <authorList>
            <person name="Harer L."/>
            <person name="Styblova S."/>
            <person name="Ehrmann M."/>
        </authorList>
    </citation>
    <scope>NUCLEOTIDE SEQUENCE</scope>
    <source>
        <strain evidence="14">TMW 2.2543</strain>
    </source>
</reference>
<keyword evidence="5 13" id="KW-0444">Lipid biosynthesis</keyword>
<dbReference type="SUPFAM" id="SSF52540">
    <property type="entry name" value="P-loop containing nucleoside triphosphate hydrolases"/>
    <property type="match status" value="1"/>
</dbReference>
<comment type="catalytic activity">
    <reaction evidence="13">
        <text>a lipid A disaccharide + ATP = a lipid IVA + ADP + H(+)</text>
        <dbReference type="Rhea" id="RHEA:67840"/>
        <dbReference type="ChEBI" id="CHEBI:15378"/>
        <dbReference type="ChEBI" id="CHEBI:30616"/>
        <dbReference type="ChEBI" id="CHEBI:176343"/>
        <dbReference type="ChEBI" id="CHEBI:176425"/>
        <dbReference type="ChEBI" id="CHEBI:456216"/>
        <dbReference type="EC" id="2.7.1.130"/>
    </reaction>
</comment>
<dbReference type="InterPro" id="IPR003758">
    <property type="entry name" value="LpxK"/>
</dbReference>
<evidence type="ECO:0000256" key="12">
    <source>
        <dbReference type="ARBA" id="ARBA00029757"/>
    </source>
</evidence>
<dbReference type="Proteomes" id="UP001165576">
    <property type="component" value="Unassembled WGS sequence"/>
</dbReference>
<evidence type="ECO:0000313" key="15">
    <source>
        <dbReference type="Proteomes" id="UP001165576"/>
    </source>
</evidence>
<dbReference type="EC" id="2.7.1.130" evidence="3 13"/>
<comment type="function">
    <text evidence="1 13">Transfers the gamma-phosphate of ATP to the 4'-position of a tetraacyldisaccharide 1-phosphate intermediate (termed DS-1-P) to form tetraacyldisaccharide 1,4'-bis-phosphate (lipid IVA).</text>
</comment>
<evidence type="ECO:0000256" key="7">
    <source>
        <dbReference type="ARBA" id="ARBA00022679"/>
    </source>
</evidence>
<dbReference type="EMBL" id="JANIDY010000001">
    <property type="protein sequence ID" value="MCX5617762.1"/>
    <property type="molecule type" value="Genomic_DNA"/>
</dbReference>
<dbReference type="Pfam" id="PF02606">
    <property type="entry name" value="LpxK"/>
    <property type="match status" value="1"/>
</dbReference>
<accession>A0ABT3WIY6</accession>
<evidence type="ECO:0000256" key="9">
    <source>
        <dbReference type="ARBA" id="ARBA00022777"/>
    </source>
</evidence>
<protein>
    <recommendedName>
        <fullName evidence="4 13">Tetraacyldisaccharide 4'-kinase</fullName>
        <ecNumber evidence="3 13">2.7.1.130</ecNumber>
    </recommendedName>
    <alternativeName>
        <fullName evidence="12 13">Lipid A 4'-kinase</fullName>
    </alternativeName>
</protein>
<evidence type="ECO:0000256" key="4">
    <source>
        <dbReference type="ARBA" id="ARBA00016436"/>
    </source>
</evidence>
<evidence type="ECO:0000256" key="6">
    <source>
        <dbReference type="ARBA" id="ARBA00022556"/>
    </source>
</evidence>
<keyword evidence="9 13" id="KW-0418">Kinase</keyword>
<evidence type="ECO:0000256" key="11">
    <source>
        <dbReference type="ARBA" id="ARBA00023098"/>
    </source>
</evidence>
<evidence type="ECO:0000256" key="13">
    <source>
        <dbReference type="HAMAP-Rule" id="MF_00409"/>
    </source>
</evidence>
<gene>
    <name evidence="13 14" type="primary">lpxK</name>
    <name evidence="14" type="ORF">NQF86_03615</name>
</gene>
<dbReference type="PANTHER" id="PTHR42724">
    <property type="entry name" value="TETRAACYLDISACCHARIDE 4'-KINASE"/>
    <property type="match status" value="1"/>
</dbReference>
<comment type="pathway">
    <text evidence="2 13">Glycolipid biosynthesis; lipid IV(A) biosynthesis; lipid IV(A) from (3R)-3-hydroxytetradecanoyl-[acyl-carrier-protein] and UDP-N-acetyl-alpha-D-glucosamine: step 6/6.</text>
</comment>
<keyword evidence="15" id="KW-1185">Reference proteome</keyword>
<keyword evidence="10 13" id="KW-0067">ATP-binding</keyword>
<evidence type="ECO:0000256" key="2">
    <source>
        <dbReference type="ARBA" id="ARBA00004870"/>
    </source>
</evidence>
<dbReference type="RefSeq" id="WP_266116228.1">
    <property type="nucleotide sequence ID" value="NZ_JANIDY010000001.1"/>
</dbReference>
<keyword evidence="8 13" id="KW-0547">Nucleotide-binding</keyword>
<keyword evidence="11 13" id="KW-0443">Lipid metabolism</keyword>
<evidence type="ECO:0000256" key="5">
    <source>
        <dbReference type="ARBA" id="ARBA00022516"/>
    </source>
</evidence>
<dbReference type="NCBIfam" id="TIGR00682">
    <property type="entry name" value="lpxK"/>
    <property type="match status" value="1"/>
</dbReference>
<comment type="caution">
    <text evidence="14">The sequence shown here is derived from an EMBL/GenBank/DDBJ whole genome shotgun (WGS) entry which is preliminary data.</text>
</comment>
<keyword evidence="7 13" id="KW-0808">Transferase</keyword>
<evidence type="ECO:0000313" key="14">
    <source>
        <dbReference type="EMBL" id="MCX5617762.1"/>
    </source>
</evidence>